<proteinExistence type="predicted"/>
<organism evidence="1 2">
    <name type="scientific">Cellulomonas flavigena (strain ATCC 482 / DSM 20109 / BCRC 11376 / JCM 18109 / NBRC 3775 / NCIMB 8073 / NRS 134)</name>
    <dbReference type="NCBI Taxonomy" id="446466"/>
    <lineage>
        <taxon>Bacteria</taxon>
        <taxon>Bacillati</taxon>
        <taxon>Actinomycetota</taxon>
        <taxon>Actinomycetes</taxon>
        <taxon>Micrococcales</taxon>
        <taxon>Cellulomonadaceae</taxon>
        <taxon>Cellulomonas</taxon>
    </lineage>
</organism>
<protein>
    <submittedName>
        <fullName evidence="1">Uncharacterized protein</fullName>
    </submittedName>
</protein>
<dbReference type="EMBL" id="CP001964">
    <property type="protein sequence ID" value="ADG76134.1"/>
    <property type="molecule type" value="Genomic_DNA"/>
</dbReference>
<accession>D5UBX5</accession>
<dbReference type="KEGG" id="cfl:Cfla_3253"/>
<name>D5UBX5_CELFN</name>
<gene>
    <name evidence="1" type="ordered locus">Cfla_3253</name>
</gene>
<reference evidence="1 2" key="1">
    <citation type="journal article" date="2010" name="Stand. Genomic Sci.">
        <title>Complete genome sequence of Cellulomonas flavigena type strain (134).</title>
        <authorList>
            <person name="Abt B."/>
            <person name="Foster B."/>
            <person name="Lapidus A."/>
            <person name="Clum A."/>
            <person name="Sun H."/>
            <person name="Pukall R."/>
            <person name="Lucas S."/>
            <person name="Glavina Del Rio T."/>
            <person name="Nolan M."/>
            <person name="Tice H."/>
            <person name="Cheng J.F."/>
            <person name="Pitluck S."/>
            <person name="Liolios K."/>
            <person name="Ivanova N."/>
            <person name="Mavromatis K."/>
            <person name="Ovchinnikova G."/>
            <person name="Pati A."/>
            <person name="Goodwin L."/>
            <person name="Chen A."/>
            <person name="Palaniappan K."/>
            <person name="Land M."/>
            <person name="Hauser L."/>
            <person name="Chang Y.J."/>
            <person name="Jeffries C.D."/>
            <person name="Rohde M."/>
            <person name="Goker M."/>
            <person name="Woyke T."/>
            <person name="Bristow J."/>
            <person name="Eisen J.A."/>
            <person name="Markowitz V."/>
            <person name="Hugenholtz P."/>
            <person name="Kyrpides N.C."/>
            <person name="Klenk H.P."/>
        </authorList>
    </citation>
    <scope>NUCLEOTIDE SEQUENCE [LARGE SCALE GENOMIC DNA]</scope>
    <source>
        <strain evidence="2">ATCC 482 / DSM 20109 / BCRC 11376 / JCM 18109 / NBRC 3775 / NCIMB 8073 / NRS 134</strain>
    </source>
</reference>
<dbReference type="HOGENOM" id="CLU_3181657_0_0_11"/>
<keyword evidence="2" id="KW-1185">Reference proteome</keyword>
<evidence type="ECO:0000313" key="2">
    <source>
        <dbReference type="Proteomes" id="UP000000849"/>
    </source>
</evidence>
<dbReference type="Proteomes" id="UP000000849">
    <property type="component" value="Chromosome"/>
</dbReference>
<evidence type="ECO:0000313" key="1">
    <source>
        <dbReference type="EMBL" id="ADG76134.1"/>
    </source>
</evidence>
<dbReference type="AlphaFoldDB" id="D5UBX5"/>
<dbReference type="STRING" id="446466.Cfla_3253"/>
<sequence length="46" mass="4893">MHVGLADERRDDADTGLAPAMRERRVAVLEEDVWGDLGEGLADGAG</sequence>
<dbReference type="RefSeq" id="WP_013118465.1">
    <property type="nucleotide sequence ID" value="NC_014151.1"/>
</dbReference>